<keyword evidence="1" id="KW-0472">Membrane</keyword>
<evidence type="ECO:0000313" key="3">
    <source>
        <dbReference type="Proteomes" id="UP000007394"/>
    </source>
</evidence>
<evidence type="ECO:0000256" key="1">
    <source>
        <dbReference type="SAM" id="Phobius"/>
    </source>
</evidence>
<feature type="transmembrane region" description="Helical" evidence="1">
    <location>
        <begin position="99"/>
        <end position="120"/>
    </location>
</feature>
<keyword evidence="1" id="KW-1133">Transmembrane helix</keyword>
<sequence>MNLKIFLPHKFKFVGLILFLLGIVSAYLRFSLGIKPTFLTIPVFSVYSSFLETKTFQFITNNISEEIVTLLLLIGLLLLNFSKEKTEIELTDKLRLKALISSIFVNTLLMIFCTLFIFGFAFVNVLMINLFSQLLLYQIIFRFLIFRNRNKLFADGIS</sequence>
<dbReference type="AlphaFoldDB" id="I0AKE2"/>
<protein>
    <submittedName>
        <fullName evidence="2">Uncharacterized protein</fullName>
    </submittedName>
</protein>
<dbReference type="EMBL" id="CP003418">
    <property type="protein sequence ID" value="AFH49449.1"/>
    <property type="molecule type" value="Genomic_DNA"/>
</dbReference>
<proteinExistence type="predicted"/>
<gene>
    <name evidence="2" type="ordered locus">IALB_1742</name>
</gene>
<reference evidence="2 3" key="1">
    <citation type="journal article" date="2012" name="Front. Microbiol.">
        <title>Complete genome of Ignavibacterium album, a metabolically versatile, flagellated, facultative anaerobe from the phylum Chlorobi.</title>
        <authorList>
            <person name="Liu Z."/>
            <person name="Frigaard N.-U."/>
            <person name="Vogl K."/>
            <person name="Iino T."/>
            <person name="Ohkuma M."/>
            <person name="Overmann J."/>
            <person name="Bryant D.A."/>
        </authorList>
    </citation>
    <scope>NUCLEOTIDE SEQUENCE [LARGE SCALE GENOMIC DNA]</scope>
    <source>
        <strain evidence="3">DSM 19864 / JCM 16511 / NBRC 101810 / Mat9-16</strain>
    </source>
</reference>
<dbReference type="RefSeq" id="WP_014560600.1">
    <property type="nucleotide sequence ID" value="NC_017464.1"/>
</dbReference>
<feature type="transmembrane region" description="Helical" evidence="1">
    <location>
        <begin position="55"/>
        <end position="79"/>
    </location>
</feature>
<dbReference type="Proteomes" id="UP000007394">
    <property type="component" value="Chromosome"/>
</dbReference>
<keyword evidence="1" id="KW-0812">Transmembrane</keyword>
<evidence type="ECO:0000313" key="2">
    <source>
        <dbReference type="EMBL" id="AFH49449.1"/>
    </source>
</evidence>
<organism evidence="2 3">
    <name type="scientific">Ignavibacterium album (strain DSM 19864 / JCM 16511 / NBRC 101810 / Mat9-16)</name>
    <dbReference type="NCBI Taxonomy" id="945713"/>
    <lineage>
        <taxon>Bacteria</taxon>
        <taxon>Pseudomonadati</taxon>
        <taxon>Ignavibacteriota</taxon>
        <taxon>Ignavibacteria</taxon>
        <taxon>Ignavibacteriales</taxon>
        <taxon>Ignavibacteriaceae</taxon>
        <taxon>Ignavibacterium</taxon>
    </lineage>
</organism>
<keyword evidence="3" id="KW-1185">Reference proteome</keyword>
<dbReference type="OrthoDB" id="894278at2"/>
<dbReference type="eggNOG" id="ENOG5032P5R">
    <property type="taxonomic scope" value="Bacteria"/>
</dbReference>
<dbReference type="HOGENOM" id="CLU_140869_0_0_10"/>
<dbReference type="STRING" id="945713.IALB_1742"/>
<name>I0AKE2_IGNAJ</name>
<accession>I0AKE2</accession>
<dbReference type="KEGG" id="ial:IALB_1742"/>
<feature type="transmembrane region" description="Helical" evidence="1">
    <location>
        <begin position="126"/>
        <end position="145"/>
    </location>
</feature>